<evidence type="ECO:0000256" key="1">
    <source>
        <dbReference type="SAM" id="MobiDB-lite"/>
    </source>
</evidence>
<dbReference type="AlphaFoldDB" id="A0AAV4ITZ1"/>
<protein>
    <submittedName>
        <fullName evidence="2">Uncharacterized protein</fullName>
    </submittedName>
</protein>
<dbReference type="EMBL" id="BMAT01013405">
    <property type="protein sequence ID" value="GFS12506.1"/>
    <property type="molecule type" value="Genomic_DNA"/>
</dbReference>
<reference evidence="2 3" key="1">
    <citation type="journal article" date="2021" name="Elife">
        <title>Chloroplast acquisition without the gene transfer in kleptoplastic sea slugs, Plakobranchus ocellatus.</title>
        <authorList>
            <person name="Maeda T."/>
            <person name="Takahashi S."/>
            <person name="Yoshida T."/>
            <person name="Shimamura S."/>
            <person name="Takaki Y."/>
            <person name="Nagai Y."/>
            <person name="Toyoda A."/>
            <person name="Suzuki Y."/>
            <person name="Arimoto A."/>
            <person name="Ishii H."/>
            <person name="Satoh N."/>
            <person name="Nishiyama T."/>
            <person name="Hasebe M."/>
            <person name="Maruyama T."/>
            <person name="Minagawa J."/>
            <person name="Obokata J."/>
            <person name="Shigenobu S."/>
        </authorList>
    </citation>
    <scope>NUCLEOTIDE SEQUENCE [LARGE SCALE GENOMIC DNA]</scope>
</reference>
<dbReference type="Proteomes" id="UP000762676">
    <property type="component" value="Unassembled WGS sequence"/>
</dbReference>
<feature type="region of interest" description="Disordered" evidence="1">
    <location>
        <begin position="1"/>
        <end position="24"/>
    </location>
</feature>
<comment type="caution">
    <text evidence="2">The sequence shown here is derived from an EMBL/GenBank/DDBJ whole genome shotgun (WGS) entry which is preliminary data.</text>
</comment>
<proteinExistence type="predicted"/>
<organism evidence="2 3">
    <name type="scientific">Elysia marginata</name>
    <dbReference type="NCBI Taxonomy" id="1093978"/>
    <lineage>
        <taxon>Eukaryota</taxon>
        <taxon>Metazoa</taxon>
        <taxon>Spiralia</taxon>
        <taxon>Lophotrochozoa</taxon>
        <taxon>Mollusca</taxon>
        <taxon>Gastropoda</taxon>
        <taxon>Heterobranchia</taxon>
        <taxon>Euthyneura</taxon>
        <taxon>Panpulmonata</taxon>
        <taxon>Sacoglossa</taxon>
        <taxon>Placobranchoidea</taxon>
        <taxon>Plakobranchidae</taxon>
        <taxon>Elysia</taxon>
    </lineage>
</organism>
<feature type="compositionally biased region" description="Basic and acidic residues" evidence="1">
    <location>
        <begin position="1"/>
        <end position="12"/>
    </location>
</feature>
<sequence length="151" mass="17728">MCRTSGESRDQNGSKISKTFQQKLSTPESHFTKVIREVEEFDEIKSIQSKFWRDVMTNWLERVKVVKDDEDMENRHTTEKQPFFNNHYIRHKNKPMWSNKWFKAGLRAVCREDVTRFASCDGGSTNVARSRGDYSHLLAVRSGVDLEDHLD</sequence>
<evidence type="ECO:0000313" key="3">
    <source>
        <dbReference type="Proteomes" id="UP000762676"/>
    </source>
</evidence>
<accession>A0AAV4ITZ1</accession>
<name>A0AAV4ITZ1_9GAST</name>
<gene>
    <name evidence="2" type="ORF">ElyMa_006699300</name>
</gene>
<evidence type="ECO:0000313" key="2">
    <source>
        <dbReference type="EMBL" id="GFS12506.1"/>
    </source>
</evidence>
<keyword evidence="3" id="KW-1185">Reference proteome</keyword>
<feature type="compositionally biased region" description="Polar residues" evidence="1">
    <location>
        <begin position="13"/>
        <end position="24"/>
    </location>
</feature>